<organism evidence="2 3">
    <name type="scientific">Krasilnikovia cinnamomea</name>
    <dbReference type="NCBI Taxonomy" id="349313"/>
    <lineage>
        <taxon>Bacteria</taxon>
        <taxon>Bacillati</taxon>
        <taxon>Actinomycetota</taxon>
        <taxon>Actinomycetes</taxon>
        <taxon>Micromonosporales</taxon>
        <taxon>Micromonosporaceae</taxon>
        <taxon>Krasilnikovia</taxon>
    </lineage>
</organism>
<protein>
    <submittedName>
        <fullName evidence="2">PhnB protein</fullName>
    </submittedName>
</protein>
<evidence type="ECO:0000259" key="1">
    <source>
        <dbReference type="Pfam" id="PF06983"/>
    </source>
</evidence>
<keyword evidence="3" id="KW-1185">Reference proteome</keyword>
<name>A0A4Q7ZDJ7_9ACTN</name>
<feature type="domain" description="PhnB-like" evidence="1">
    <location>
        <begin position="5"/>
        <end position="129"/>
    </location>
</feature>
<evidence type="ECO:0000313" key="3">
    <source>
        <dbReference type="Proteomes" id="UP000292564"/>
    </source>
</evidence>
<accession>A0A4Q7ZDJ7</accession>
<proteinExistence type="predicted"/>
<reference evidence="2 3" key="1">
    <citation type="submission" date="2019-02" db="EMBL/GenBank/DDBJ databases">
        <title>Sequencing the genomes of 1000 actinobacteria strains.</title>
        <authorList>
            <person name="Klenk H.-P."/>
        </authorList>
    </citation>
    <scope>NUCLEOTIDE SEQUENCE [LARGE SCALE GENOMIC DNA]</scope>
    <source>
        <strain evidence="2 3">DSM 45162</strain>
    </source>
</reference>
<sequence>MSSRLNPYLTFAGNAREAMEFYHDVFGGNLAVNTFGEFGSPDPATADKVMHAMLETDDGYTLMASDTAPGMDFNPGNTVTISLSGDDQGLRRHWERLSEGGTVTVPLEKQMWGDEFGQCTDRFGVAWMVNIGQPAG</sequence>
<dbReference type="OrthoDB" id="9795306at2"/>
<dbReference type="PANTHER" id="PTHR33990:SF1">
    <property type="entry name" value="PROTEIN YJDN"/>
    <property type="match status" value="1"/>
</dbReference>
<dbReference type="Proteomes" id="UP000292564">
    <property type="component" value="Unassembled WGS sequence"/>
</dbReference>
<dbReference type="Gene3D" id="3.10.180.10">
    <property type="entry name" value="2,3-Dihydroxybiphenyl 1,2-Dioxygenase, domain 1"/>
    <property type="match status" value="1"/>
</dbReference>
<dbReference type="PANTHER" id="PTHR33990">
    <property type="entry name" value="PROTEIN YJDN-RELATED"/>
    <property type="match status" value="1"/>
</dbReference>
<dbReference type="SUPFAM" id="SSF54593">
    <property type="entry name" value="Glyoxalase/Bleomycin resistance protein/Dihydroxybiphenyl dioxygenase"/>
    <property type="match status" value="1"/>
</dbReference>
<gene>
    <name evidence="2" type="ORF">EV385_0027</name>
</gene>
<dbReference type="AlphaFoldDB" id="A0A4Q7ZDJ7"/>
<dbReference type="InterPro" id="IPR029068">
    <property type="entry name" value="Glyas_Bleomycin-R_OHBP_Dase"/>
</dbReference>
<dbReference type="InterPro" id="IPR028973">
    <property type="entry name" value="PhnB-like"/>
</dbReference>
<dbReference type="Pfam" id="PF06983">
    <property type="entry name" value="3-dmu-9_3-mt"/>
    <property type="match status" value="1"/>
</dbReference>
<dbReference type="EMBL" id="SHKY01000001">
    <property type="protein sequence ID" value="RZU48314.1"/>
    <property type="molecule type" value="Genomic_DNA"/>
</dbReference>
<comment type="caution">
    <text evidence="2">The sequence shown here is derived from an EMBL/GenBank/DDBJ whole genome shotgun (WGS) entry which is preliminary data.</text>
</comment>
<evidence type="ECO:0000313" key="2">
    <source>
        <dbReference type="EMBL" id="RZU48314.1"/>
    </source>
</evidence>
<dbReference type="RefSeq" id="WP_130507581.1">
    <property type="nucleotide sequence ID" value="NZ_SHKY01000001.1"/>
</dbReference>
<dbReference type="CDD" id="cd06588">
    <property type="entry name" value="PhnB_like"/>
    <property type="match status" value="1"/>
</dbReference>